<name>A0ABS5CXY3_9MOLU</name>
<evidence type="ECO:0000313" key="2">
    <source>
        <dbReference type="Proteomes" id="UP001195571"/>
    </source>
</evidence>
<comment type="caution">
    <text evidence="1">The sequence shown here is derived from an EMBL/GenBank/DDBJ whole genome shotgun (WGS) entry which is preliminary data.</text>
</comment>
<accession>A0ABS5CXY3</accession>
<protein>
    <submittedName>
        <fullName evidence="1">Uncharacterized protein</fullName>
    </submittedName>
</protein>
<dbReference type="RefSeq" id="WP_203552104.1">
    <property type="nucleotide sequence ID" value="NZ_JACAOD020000004.1"/>
</dbReference>
<sequence length="104" mass="12575">MKNNETKTTKQKLTENEIEELNDDFSTIDYLTTQKEDTFYNHVSHLYDYLSQECYGYSNMTEYQQEHLDELQNKLSDIYELLREIEDFDIKDALEKHDESDDDK</sequence>
<reference evidence="1" key="1">
    <citation type="submission" date="2021-04" db="EMBL/GenBank/DDBJ databases">
        <title>Genomic features of Candidatus Phytoplasma meliae isolate ChTYXIII (1SrXIII-G).</title>
        <authorList>
            <person name="Fernandez F.D."/>
            <person name="Conci L.R."/>
        </authorList>
    </citation>
    <scope>NUCLEOTIDE SEQUENCE [LARGE SCALE GENOMIC DNA]</scope>
    <source>
        <strain evidence="1">ChTYXIII-Mo</strain>
    </source>
</reference>
<gene>
    <name evidence="1" type="ORF">CHTY_001165</name>
</gene>
<proteinExistence type="predicted"/>
<dbReference type="EMBL" id="JACAOD020000004">
    <property type="protein sequence ID" value="MBP5835838.1"/>
    <property type="molecule type" value="Genomic_DNA"/>
</dbReference>
<keyword evidence="2" id="KW-1185">Reference proteome</keyword>
<evidence type="ECO:0000313" key="1">
    <source>
        <dbReference type="EMBL" id="MBP5835838.1"/>
    </source>
</evidence>
<organism evidence="1 2">
    <name type="scientific">Candidatus Phytoplasma meliae</name>
    <dbReference type="NCBI Taxonomy" id="1848402"/>
    <lineage>
        <taxon>Bacteria</taxon>
        <taxon>Bacillati</taxon>
        <taxon>Mycoplasmatota</taxon>
        <taxon>Mollicutes</taxon>
        <taxon>Acholeplasmatales</taxon>
        <taxon>Acholeplasmataceae</taxon>
        <taxon>Candidatus Phytoplasma</taxon>
        <taxon>16SrXIII (Mexican periwinkle virescence group)</taxon>
    </lineage>
</organism>
<dbReference type="Proteomes" id="UP001195571">
    <property type="component" value="Unassembled WGS sequence"/>
</dbReference>